<evidence type="ECO:0000313" key="1">
    <source>
        <dbReference type="EMBL" id="WAL65382.1"/>
    </source>
</evidence>
<dbReference type="PANTHER" id="PTHR38479:SF2">
    <property type="entry name" value="WINGED HELIX DNA-BINDING DOMAIN-CONTAINING PROTEIN"/>
    <property type="match status" value="1"/>
</dbReference>
<dbReference type="GO" id="GO:0003677">
    <property type="term" value="F:DNA binding"/>
    <property type="evidence" value="ECO:0007669"/>
    <property type="project" value="UniProtKB-KW"/>
</dbReference>
<accession>A0ABY7B0C5</accession>
<dbReference type="Pfam" id="PF06224">
    <property type="entry name" value="AlkZ-like"/>
    <property type="match status" value="1"/>
</dbReference>
<protein>
    <submittedName>
        <fullName evidence="1">Winged helix DNA-binding domain-containing protein</fullName>
    </submittedName>
</protein>
<dbReference type="RefSeq" id="WP_268755542.1">
    <property type="nucleotide sequence ID" value="NZ_CP113836.1"/>
</dbReference>
<gene>
    <name evidence="1" type="ORF">ORV05_31560</name>
</gene>
<dbReference type="Proteomes" id="UP001163203">
    <property type="component" value="Chromosome"/>
</dbReference>
<dbReference type="InterPro" id="IPR009351">
    <property type="entry name" value="AlkZ-like"/>
</dbReference>
<reference evidence="1" key="1">
    <citation type="submission" date="2022-11" db="EMBL/GenBank/DDBJ databases">
        <authorList>
            <person name="Mo P."/>
        </authorList>
    </citation>
    <scope>NUCLEOTIDE SEQUENCE</scope>
    <source>
        <strain evidence="1">HUAS 11-8</strain>
    </source>
</reference>
<proteinExistence type="predicted"/>
<sequence length="368" mass="41124">MKVLGTRALNRALLARQFLLQRVKLSPLEAVHQLAGLQAQAPFPPYFGLWSRLHEFSPDDLARLLLDRSVVRIVLMRGTVHLVTADDCLRLRPLVQPIMDRDLRTNTSHARSLAGMDLEELSAEARRLLAEEPRTGVQLGTLLARRWPDRPPASLSHAARGLLPLVQIPPRAVWGRSGKPTYATAEDWLDRPLDAKTSLEEMVLRYLAAFGPASVADIQAWSGLTRLGEVVERLRTRLLVFHNEQGRELFDLPEAPRPDPETPAPPRFIAEYDNLLLAHADRGRVLSEQMRRQVLTTPNAVIPGTVLVDGFVRGRWRIERERGTATLDVELHGRIPKPDLAALDSAGADLLRFAAPGEIHRTRFTAPA</sequence>
<dbReference type="EMBL" id="CP113836">
    <property type="protein sequence ID" value="WAL65382.1"/>
    <property type="molecule type" value="Genomic_DNA"/>
</dbReference>
<keyword evidence="2" id="KW-1185">Reference proteome</keyword>
<evidence type="ECO:0000313" key="2">
    <source>
        <dbReference type="Proteomes" id="UP001163203"/>
    </source>
</evidence>
<name>A0ABY7B0C5_9PSEU</name>
<organism evidence="1 2">
    <name type="scientific">Amycolatopsis cynarae</name>
    <dbReference type="NCBI Taxonomy" id="2995223"/>
    <lineage>
        <taxon>Bacteria</taxon>
        <taxon>Bacillati</taxon>
        <taxon>Actinomycetota</taxon>
        <taxon>Actinomycetes</taxon>
        <taxon>Pseudonocardiales</taxon>
        <taxon>Pseudonocardiaceae</taxon>
        <taxon>Amycolatopsis</taxon>
    </lineage>
</organism>
<dbReference type="PANTHER" id="PTHR38479">
    <property type="entry name" value="LMO0824 PROTEIN"/>
    <property type="match status" value="1"/>
</dbReference>
<keyword evidence="1" id="KW-0238">DNA-binding</keyword>